<dbReference type="InterPro" id="IPR045584">
    <property type="entry name" value="Pilin-like"/>
</dbReference>
<reference evidence="2 3" key="1">
    <citation type="submission" date="2019-02" db="EMBL/GenBank/DDBJ databases">
        <title>Deep-cultivation of Planctomycetes and their phenomic and genomic characterization uncovers novel biology.</title>
        <authorList>
            <person name="Wiegand S."/>
            <person name="Jogler M."/>
            <person name="Boedeker C."/>
            <person name="Pinto D."/>
            <person name="Vollmers J."/>
            <person name="Rivas-Marin E."/>
            <person name="Kohn T."/>
            <person name="Peeters S.H."/>
            <person name="Heuer A."/>
            <person name="Rast P."/>
            <person name="Oberbeckmann S."/>
            <person name="Bunk B."/>
            <person name="Jeske O."/>
            <person name="Meyerdierks A."/>
            <person name="Storesund J.E."/>
            <person name="Kallscheuer N."/>
            <person name="Luecker S."/>
            <person name="Lage O.M."/>
            <person name="Pohl T."/>
            <person name="Merkel B.J."/>
            <person name="Hornburger P."/>
            <person name="Mueller R.-W."/>
            <person name="Bruemmer F."/>
            <person name="Labrenz M."/>
            <person name="Spormann A.M."/>
            <person name="Op den Camp H."/>
            <person name="Overmann J."/>
            <person name="Amann R."/>
            <person name="Jetten M.S.M."/>
            <person name="Mascher T."/>
            <person name="Medema M.H."/>
            <person name="Devos D.P."/>
            <person name="Kaster A.-K."/>
            <person name="Ovreas L."/>
            <person name="Rohde M."/>
            <person name="Galperin M.Y."/>
            <person name="Jogler C."/>
        </authorList>
    </citation>
    <scope>NUCLEOTIDE SEQUENCE [LARGE SCALE GENOMIC DNA]</scope>
    <source>
        <strain evidence="2 3">ETA_A8</strain>
    </source>
</reference>
<dbReference type="InterPro" id="IPR011453">
    <property type="entry name" value="DUF1559"/>
</dbReference>
<protein>
    <recommendedName>
        <fullName evidence="1">DUF1559 domain-containing protein</fullName>
    </recommendedName>
</protein>
<dbReference type="PANTHER" id="PTHR30093:SF2">
    <property type="entry name" value="TYPE II SECRETION SYSTEM PROTEIN H"/>
    <property type="match status" value="1"/>
</dbReference>
<sequence length="343" mass="37052">MRPPISSVIVLLVIGICVLSMLFPAVQAAREAERRMQCGNNIRQLLLGLQNYHDTYMTLPYGARNRTVEANADRSTWGTSWLFATSTFCESNNYWDKTYTASKATPKSDFCSHEVRNGVVDRKMKFMLCPSSPLPEMQSLDGQQLSLPSYAGVMGANVHVANSLLEATDPKGRIVAGPYGGFAAANGLLLVNEVVTFSDCKDGTANTILVGEVSSWYPNRGGRRNLAMSVANAGDGYNDVAGWIAGTNLLKPVAKDGPVIGVDRVLNLITIEHPVLDERIELPAWGTQGIGRCGLNNPLSSAHPAGAVTGFADGHLQLLTKQTAPYILKRLAIRDDGAELPEY</sequence>
<dbReference type="EMBL" id="CP036274">
    <property type="protein sequence ID" value="QDU25562.1"/>
    <property type="molecule type" value="Genomic_DNA"/>
</dbReference>
<name>A0A517Y612_9BACT</name>
<dbReference type="KEGG" id="aagg:ETAA8_06310"/>
<organism evidence="2 3">
    <name type="scientific">Anatilimnocola aggregata</name>
    <dbReference type="NCBI Taxonomy" id="2528021"/>
    <lineage>
        <taxon>Bacteria</taxon>
        <taxon>Pseudomonadati</taxon>
        <taxon>Planctomycetota</taxon>
        <taxon>Planctomycetia</taxon>
        <taxon>Pirellulales</taxon>
        <taxon>Pirellulaceae</taxon>
        <taxon>Anatilimnocola</taxon>
    </lineage>
</organism>
<dbReference type="OrthoDB" id="280382at2"/>
<dbReference type="Pfam" id="PF07596">
    <property type="entry name" value="SBP_bac_10"/>
    <property type="match status" value="1"/>
</dbReference>
<keyword evidence="3" id="KW-1185">Reference proteome</keyword>
<dbReference type="Proteomes" id="UP000315017">
    <property type="component" value="Chromosome"/>
</dbReference>
<dbReference type="AlphaFoldDB" id="A0A517Y612"/>
<proteinExistence type="predicted"/>
<accession>A0A517Y612</accession>
<evidence type="ECO:0000259" key="1">
    <source>
        <dbReference type="Pfam" id="PF07596"/>
    </source>
</evidence>
<feature type="domain" description="DUF1559" evidence="1">
    <location>
        <begin position="27"/>
        <end position="324"/>
    </location>
</feature>
<dbReference type="PANTHER" id="PTHR30093">
    <property type="entry name" value="GENERAL SECRETION PATHWAY PROTEIN G"/>
    <property type="match status" value="1"/>
</dbReference>
<dbReference type="SUPFAM" id="SSF54523">
    <property type="entry name" value="Pili subunits"/>
    <property type="match status" value="1"/>
</dbReference>
<evidence type="ECO:0000313" key="2">
    <source>
        <dbReference type="EMBL" id="QDU25562.1"/>
    </source>
</evidence>
<evidence type="ECO:0000313" key="3">
    <source>
        <dbReference type="Proteomes" id="UP000315017"/>
    </source>
</evidence>
<gene>
    <name evidence="2" type="ORF">ETAA8_06310</name>
</gene>